<comment type="pathway">
    <text evidence="2 11">Porphyrin-containing compound metabolism; protoporphyrin-IX biosynthesis; protoporphyrin-IX from protoporphyrinogen-IX: step 1/1.</text>
</comment>
<evidence type="ECO:0000259" key="13">
    <source>
        <dbReference type="Pfam" id="PF01593"/>
    </source>
</evidence>
<dbReference type="SMR" id="A0A0J8BE70"/>
<dbReference type="GO" id="GO:0006782">
    <property type="term" value="P:protoporphyrinogen IX biosynthetic process"/>
    <property type="evidence" value="ECO:0007669"/>
    <property type="project" value="UniProtKB-UniRule"/>
</dbReference>
<name>A0A0J8BE70_BETVV</name>
<keyword evidence="15" id="KW-1185">Reference proteome</keyword>
<dbReference type="InterPro" id="IPR002937">
    <property type="entry name" value="Amino_oxidase"/>
</dbReference>
<keyword evidence="7 11" id="KW-0560">Oxidoreductase</keyword>
<accession>A0A0J8BE70</accession>
<feature type="region of interest" description="Disordered" evidence="12">
    <location>
        <begin position="266"/>
        <end position="285"/>
    </location>
</feature>
<protein>
    <recommendedName>
        <fullName evidence="4 11">Protoporphyrinogen oxidase</fullName>
        <ecNumber evidence="4 11">1.3.3.4</ecNumber>
    </recommendedName>
</protein>
<dbReference type="UniPathway" id="UPA00251">
    <property type="reaction ID" value="UER00324"/>
</dbReference>
<comment type="subcellular location">
    <subcellularLocation>
        <location evidence="11">Plastid</location>
        <location evidence="11">Chloroplast</location>
    </subcellularLocation>
</comment>
<reference evidence="14 15" key="1">
    <citation type="journal article" date="2014" name="Nature">
        <title>The genome of the recently domesticated crop plant sugar beet (Beta vulgaris).</title>
        <authorList>
            <person name="Dohm J.C."/>
            <person name="Minoche A.E."/>
            <person name="Holtgrawe D."/>
            <person name="Capella-Gutierrez S."/>
            <person name="Zakrzewski F."/>
            <person name="Tafer H."/>
            <person name="Rupp O."/>
            <person name="Sorensen T.R."/>
            <person name="Stracke R."/>
            <person name="Reinhardt R."/>
            <person name="Goesmann A."/>
            <person name="Kraft T."/>
            <person name="Schulz B."/>
            <person name="Stadler P.F."/>
            <person name="Schmidt T."/>
            <person name="Gabaldon T."/>
            <person name="Lehrach H."/>
            <person name="Weisshaar B."/>
            <person name="Himmelbauer H."/>
        </authorList>
    </citation>
    <scope>NUCLEOTIDE SEQUENCE [LARGE SCALE GENOMIC DNA]</scope>
    <source>
        <tissue evidence="14">Taproot</tissue>
    </source>
</reference>
<dbReference type="PANTHER" id="PTHR42923">
    <property type="entry name" value="PROTOPORPHYRINOGEN OXIDASE"/>
    <property type="match status" value="1"/>
</dbReference>
<comment type="function">
    <text evidence="1 11">Catalyzes the 6-electron oxidation of protoporphyrinogen-IX to form protoporphyrin-IX.</text>
</comment>
<sequence length="548" mass="60306">MVMLYDSHLSGVSTHLQLSQAFPRKNPLMAKVSEPGKPTSAKRIAVVGAGVSGLAAAYKLKSHGLSVTLFEADTRAGGKLKTVAKDGLIWDEGANTMIESEAEVTSLLDDLGLREKQQFPIAQNKRYIARDGRPVLIPSSPIALLKSNILSAQSKLQLMLEPFLWRKRYASKISDEHAQESVGEFFERHFGKEVMVYHSISALVVNCNVADNYTSLQFVDYLIDPFVAGTSGGDPQSLSMRHAFPEVWNIENKFGSLISGLIQSKLSPKKEKGGGGKPSSNEKTRIRGSFSFQGGMQTLVDTICNQFGKDELKLQCKVLSLSYSHKGIPSSENWVVSSVSKNSIEDQQYDAVIVTAPISNIKELKILKAGVPFSLDFIPEVSYLPLSVMITAFKKTSVTRPLEGFGVLIPSNEQHNGLKTLGTLFSSMMFPDRAFSDMYLYTTFVGGSRNRELAKASTDELEQIVSSDLHQLLGTEGKPTFVNHFYWNNAFPLYGHNYDSVLRAIEKMERDLPGLFYAGNHKDGLSVGRTISSGYKAAELVISYLNST</sequence>
<evidence type="ECO:0000256" key="11">
    <source>
        <dbReference type="RuleBase" id="RU367069"/>
    </source>
</evidence>
<evidence type="ECO:0000256" key="7">
    <source>
        <dbReference type="ARBA" id="ARBA00023002"/>
    </source>
</evidence>
<comment type="cofactor">
    <cofactor evidence="11">
        <name>FAD</name>
        <dbReference type="ChEBI" id="CHEBI:57692"/>
    </cofactor>
    <text evidence="11">Binds 1 FAD per subunit.</text>
</comment>
<dbReference type="EC" id="1.3.3.4" evidence="4 11"/>
<keyword evidence="6 11" id="KW-0274">FAD</keyword>
<evidence type="ECO:0000256" key="4">
    <source>
        <dbReference type="ARBA" id="ARBA00012867"/>
    </source>
</evidence>
<gene>
    <name evidence="14" type="ORF">BVRB_2g046990</name>
</gene>
<proteinExistence type="inferred from homology"/>
<dbReference type="PANTHER" id="PTHR42923:SF44">
    <property type="entry name" value="PROTOPORPHYRINOGEN OXIDASE 2, CHLOROPLASTIC_MITOCHONDRIAL"/>
    <property type="match status" value="1"/>
</dbReference>
<evidence type="ECO:0000256" key="3">
    <source>
        <dbReference type="ARBA" id="ARBA00010551"/>
    </source>
</evidence>
<evidence type="ECO:0000313" key="15">
    <source>
        <dbReference type="Proteomes" id="UP000035740"/>
    </source>
</evidence>
<dbReference type="PRINTS" id="PR00419">
    <property type="entry name" value="ADXRDTASE"/>
</dbReference>
<dbReference type="Gramene" id="KMS99201">
    <property type="protein sequence ID" value="KMS99201"/>
    <property type="gene ID" value="BVRB_2g046990"/>
</dbReference>
<dbReference type="NCBIfam" id="TIGR00562">
    <property type="entry name" value="proto_IX_ox"/>
    <property type="match status" value="2"/>
</dbReference>
<dbReference type="AlphaFoldDB" id="A0A0J8BE70"/>
<evidence type="ECO:0000256" key="5">
    <source>
        <dbReference type="ARBA" id="ARBA00022630"/>
    </source>
</evidence>
<feature type="domain" description="Amine oxidase" evidence="13">
    <location>
        <begin position="51"/>
        <end position="542"/>
    </location>
</feature>
<dbReference type="OrthoDB" id="419752at2759"/>
<evidence type="ECO:0000256" key="10">
    <source>
        <dbReference type="ARBA" id="ARBA00047554"/>
    </source>
</evidence>
<dbReference type="InterPro" id="IPR004572">
    <property type="entry name" value="Protoporphyrinogen_oxidase"/>
</dbReference>
<evidence type="ECO:0000313" key="14">
    <source>
        <dbReference type="EMBL" id="KMS99201.1"/>
    </source>
</evidence>
<feature type="compositionally biased region" description="Basic and acidic residues" evidence="12">
    <location>
        <begin position="268"/>
        <end position="285"/>
    </location>
</feature>
<evidence type="ECO:0000256" key="6">
    <source>
        <dbReference type="ARBA" id="ARBA00022827"/>
    </source>
</evidence>
<dbReference type="EMBL" id="KQ090226">
    <property type="protein sequence ID" value="KMS99201.1"/>
    <property type="molecule type" value="Genomic_DNA"/>
</dbReference>
<comment type="catalytic activity">
    <reaction evidence="10 11">
        <text>protoporphyrinogen IX + 3 O2 = protoporphyrin IX + 3 H2O2</text>
        <dbReference type="Rhea" id="RHEA:25576"/>
        <dbReference type="ChEBI" id="CHEBI:15379"/>
        <dbReference type="ChEBI" id="CHEBI:16240"/>
        <dbReference type="ChEBI" id="CHEBI:57306"/>
        <dbReference type="ChEBI" id="CHEBI:57307"/>
        <dbReference type="EC" id="1.3.3.4"/>
    </reaction>
</comment>
<evidence type="ECO:0000256" key="12">
    <source>
        <dbReference type="SAM" id="MobiDB-lite"/>
    </source>
</evidence>
<dbReference type="eggNOG" id="KOG1276">
    <property type="taxonomic scope" value="Eukaryota"/>
</dbReference>
<dbReference type="Gene3D" id="3.50.50.60">
    <property type="entry name" value="FAD/NAD(P)-binding domain"/>
    <property type="match status" value="2"/>
</dbReference>
<keyword evidence="5 11" id="KW-0285">Flavoprotein</keyword>
<keyword evidence="8 11" id="KW-0350">Heme biosynthesis</keyword>
<keyword evidence="9 11" id="KW-0627">Porphyrin biosynthesis</keyword>
<dbReference type="OMA" id="EHNQAVQ"/>
<evidence type="ECO:0000256" key="2">
    <source>
        <dbReference type="ARBA" id="ARBA00005073"/>
    </source>
</evidence>
<dbReference type="InterPro" id="IPR050464">
    <property type="entry name" value="Zeta_carotene_desat/Oxidored"/>
</dbReference>
<dbReference type="GO" id="GO:0004729">
    <property type="term" value="F:oxygen-dependent protoporphyrinogen oxidase activity"/>
    <property type="evidence" value="ECO:0007669"/>
    <property type="project" value="UniProtKB-UniRule"/>
</dbReference>
<dbReference type="Pfam" id="PF01593">
    <property type="entry name" value="Amino_oxidase"/>
    <property type="match status" value="1"/>
</dbReference>
<evidence type="ECO:0000256" key="8">
    <source>
        <dbReference type="ARBA" id="ARBA00023133"/>
    </source>
</evidence>
<dbReference type="SUPFAM" id="SSF51905">
    <property type="entry name" value="FAD/NAD(P)-binding domain"/>
    <property type="match status" value="1"/>
</dbReference>
<evidence type="ECO:0000256" key="9">
    <source>
        <dbReference type="ARBA" id="ARBA00023244"/>
    </source>
</evidence>
<dbReference type="ExpressionAtlas" id="A0A0J8BE70">
    <property type="expression patterns" value="baseline"/>
</dbReference>
<dbReference type="Proteomes" id="UP000035740">
    <property type="component" value="Unassembled WGS sequence"/>
</dbReference>
<dbReference type="Gene3D" id="1.10.3110.10">
    <property type="entry name" value="protoporphyrinogen ix oxidase, domain 3"/>
    <property type="match status" value="2"/>
</dbReference>
<organism evidence="14 15">
    <name type="scientific">Beta vulgaris subsp. vulgaris</name>
    <name type="common">Beet</name>
    <dbReference type="NCBI Taxonomy" id="3555"/>
    <lineage>
        <taxon>Eukaryota</taxon>
        <taxon>Viridiplantae</taxon>
        <taxon>Streptophyta</taxon>
        <taxon>Embryophyta</taxon>
        <taxon>Tracheophyta</taxon>
        <taxon>Spermatophyta</taxon>
        <taxon>Magnoliopsida</taxon>
        <taxon>eudicotyledons</taxon>
        <taxon>Gunneridae</taxon>
        <taxon>Pentapetalae</taxon>
        <taxon>Caryophyllales</taxon>
        <taxon>Chenopodiaceae</taxon>
        <taxon>Betoideae</taxon>
        <taxon>Beta</taxon>
    </lineage>
</organism>
<evidence type="ECO:0000256" key="1">
    <source>
        <dbReference type="ARBA" id="ARBA00002600"/>
    </source>
</evidence>
<dbReference type="SUPFAM" id="SSF54373">
    <property type="entry name" value="FAD-linked reductases, C-terminal domain"/>
    <property type="match status" value="1"/>
</dbReference>
<comment type="similarity">
    <text evidence="3 11">Belongs to the protoporphyrinogen/coproporphyrinogen oxidase family. Protoporphyrinogen oxidase subfamily.</text>
</comment>
<dbReference type="InterPro" id="IPR036188">
    <property type="entry name" value="FAD/NAD-bd_sf"/>
</dbReference>
<dbReference type="GO" id="GO:0009534">
    <property type="term" value="C:chloroplast thylakoid"/>
    <property type="evidence" value="ECO:0007669"/>
    <property type="project" value="TreeGrafter"/>
</dbReference>
<dbReference type="Gene3D" id="3.90.660.20">
    <property type="entry name" value="Protoporphyrinogen oxidase, mitochondrial, domain 2"/>
    <property type="match status" value="2"/>
</dbReference>